<name>A0A2G9YY82_9BACT</name>
<dbReference type="Proteomes" id="UP000229952">
    <property type="component" value="Unassembled WGS sequence"/>
</dbReference>
<sequence>MKIIIKTKNLKLNQVLRNFIEEKINSLERFLSKKVSSSPSLRESSIKEENFLVKAQIEIEKTTLHHKKGPFFRTECQIQLPGKDIRVESVSENLYLSINEVKDELQGELKNYKNKMTVKMKRGARVLKKEIHLSPLARLNFEKNFGGQAKLYRKGRIREESI</sequence>
<dbReference type="NCBIfam" id="TIGR00741">
    <property type="entry name" value="yfiA"/>
    <property type="match status" value="1"/>
</dbReference>
<protein>
    <submittedName>
        <fullName evidence="2">Ribosomal subunit interface protein</fullName>
    </submittedName>
</protein>
<feature type="coiled-coil region" evidence="1">
    <location>
        <begin position="95"/>
        <end position="122"/>
    </location>
</feature>
<dbReference type="SUPFAM" id="SSF69754">
    <property type="entry name" value="Ribosome binding protein Y (YfiA homologue)"/>
    <property type="match status" value="1"/>
</dbReference>
<evidence type="ECO:0000313" key="3">
    <source>
        <dbReference type="Proteomes" id="UP000229952"/>
    </source>
</evidence>
<dbReference type="EMBL" id="PCRQ01000063">
    <property type="protein sequence ID" value="PIP24139.1"/>
    <property type="molecule type" value="Genomic_DNA"/>
</dbReference>
<dbReference type="Gene3D" id="3.30.160.100">
    <property type="entry name" value="Ribosome hibernation promotion factor-like"/>
    <property type="match status" value="1"/>
</dbReference>
<gene>
    <name evidence="2" type="primary">raiA</name>
    <name evidence="2" type="ORF">COX35_02375</name>
</gene>
<dbReference type="Pfam" id="PF02482">
    <property type="entry name" value="Ribosomal_S30AE"/>
    <property type="match status" value="1"/>
</dbReference>
<organism evidence="2 3">
    <name type="scientific">Candidatus Nealsonbacteria bacterium CG23_combo_of_CG06-09_8_20_14_all_37_18</name>
    <dbReference type="NCBI Taxonomy" id="1974720"/>
    <lineage>
        <taxon>Bacteria</taxon>
        <taxon>Candidatus Nealsoniibacteriota</taxon>
    </lineage>
</organism>
<dbReference type="InterPro" id="IPR036567">
    <property type="entry name" value="RHF-like"/>
</dbReference>
<dbReference type="AlphaFoldDB" id="A0A2G9YY82"/>
<reference evidence="2 3" key="1">
    <citation type="submission" date="2017-09" db="EMBL/GenBank/DDBJ databases">
        <title>Depth-based differentiation of microbial function through sediment-hosted aquifers and enrichment of novel symbionts in the deep terrestrial subsurface.</title>
        <authorList>
            <person name="Probst A.J."/>
            <person name="Ladd B."/>
            <person name="Jarett J.K."/>
            <person name="Geller-Mcgrath D.E."/>
            <person name="Sieber C.M."/>
            <person name="Emerson J.B."/>
            <person name="Anantharaman K."/>
            <person name="Thomas B.C."/>
            <person name="Malmstrom R."/>
            <person name="Stieglmeier M."/>
            <person name="Klingl A."/>
            <person name="Woyke T."/>
            <person name="Ryan C.M."/>
            <person name="Banfield J.F."/>
        </authorList>
    </citation>
    <scope>NUCLEOTIDE SEQUENCE [LARGE SCALE GENOMIC DNA]</scope>
    <source>
        <strain evidence="2">CG23_combo_of_CG06-09_8_20_14_all_37_18</strain>
    </source>
</reference>
<proteinExistence type="predicted"/>
<evidence type="ECO:0000313" key="2">
    <source>
        <dbReference type="EMBL" id="PIP24139.1"/>
    </source>
</evidence>
<accession>A0A2G9YY82</accession>
<evidence type="ECO:0000256" key="1">
    <source>
        <dbReference type="SAM" id="Coils"/>
    </source>
</evidence>
<dbReference type="InterPro" id="IPR003489">
    <property type="entry name" value="RHF/RaiA"/>
</dbReference>
<comment type="caution">
    <text evidence="2">The sequence shown here is derived from an EMBL/GenBank/DDBJ whole genome shotgun (WGS) entry which is preliminary data.</text>
</comment>
<keyword evidence="1" id="KW-0175">Coiled coil</keyword>